<protein>
    <submittedName>
        <fullName evidence="1">Uncharacterized protein</fullName>
    </submittedName>
</protein>
<evidence type="ECO:0000313" key="2">
    <source>
        <dbReference type="Proteomes" id="UP000053091"/>
    </source>
</evidence>
<dbReference type="Proteomes" id="UP000053091">
    <property type="component" value="Unassembled WGS sequence"/>
</dbReference>
<dbReference type="AlphaFoldDB" id="A0A0S7C1P6"/>
<dbReference type="EMBL" id="DF968182">
    <property type="protein sequence ID" value="GAP42607.1"/>
    <property type="molecule type" value="Genomic_DNA"/>
</dbReference>
<sequence length="61" mass="6673">MAGLLAYSVCFQRLPVSLGIDSGILLKPFKELTAAGTAAELHDFPYYPFPEPLPCKSMKID</sequence>
<reference evidence="1" key="1">
    <citation type="journal article" date="2015" name="Genome Announc.">
        <title>Draft Genome Sequence of Bacteroidales Strain TBC1, a Novel Isolate from a Methanogenic Wastewater Treatment System.</title>
        <authorList>
            <person name="Tourlousse D.M."/>
            <person name="Matsuura N."/>
            <person name="Sun L."/>
            <person name="Toyonaga M."/>
            <person name="Kuroda K."/>
            <person name="Ohashi A."/>
            <person name="Cruz R."/>
            <person name="Yamaguchi T."/>
            <person name="Sekiguchi Y."/>
        </authorList>
    </citation>
    <scope>NUCLEOTIDE SEQUENCE [LARGE SCALE GENOMIC DNA]</scope>
    <source>
        <strain evidence="1">TBC1</strain>
    </source>
</reference>
<accession>A0A0S7C1P6</accession>
<proteinExistence type="predicted"/>
<keyword evidence="2" id="KW-1185">Reference proteome</keyword>
<evidence type="ECO:0000313" key="1">
    <source>
        <dbReference type="EMBL" id="GAP42607.1"/>
    </source>
</evidence>
<gene>
    <name evidence="1" type="ORF">TBC1_11739</name>
</gene>
<organism evidence="1">
    <name type="scientific">Lentimicrobium saccharophilum</name>
    <dbReference type="NCBI Taxonomy" id="1678841"/>
    <lineage>
        <taxon>Bacteria</taxon>
        <taxon>Pseudomonadati</taxon>
        <taxon>Bacteroidota</taxon>
        <taxon>Bacteroidia</taxon>
        <taxon>Bacteroidales</taxon>
        <taxon>Lentimicrobiaceae</taxon>
        <taxon>Lentimicrobium</taxon>
    </lineage>
</organism>
<name>A0A0S7C1P6_9BACT</name>